<organism evidence="1 2">
    <name type="scientific">Strongyloides venezuelensis</name>
    <name type="common">Threadworm</name>
    <dbReference type="NCBI Taxonomy" id="75913"/>
    <lineage>
        <taxon>Eukaryota</taxon>
        <taxon>Metazoa</taxon>
        <taxon>Ecdysozoa</taxon>
        <taxon>Nematoda</taxon>
        <taxon>Chromadorea</taxon>
        <taxon>Rhabditida</taxon>
        <taxon>Tylenchina</taxon>
        <taxon>Panagrolaimomorpha</taxon>
        <taxon>Strongyloidoidea</taxon>
        <taxon>Strongyloididae</taxon>
        <taxon>Strongyloides</taxon>
    </lineage>
</organism>
<reference evidence="1" key="1">
    <citation type="submission" date="2014-07" db="EMBL/GenBank/DDBJ databases">
        <authorList>
            <person name="Martin A.A"/>
            <person name="De Silva N."/>
        </authorList>
    </citation>
    <scope>NUCLEOTIDE SEQUENCE</scope>
</reference>
<keyword evidence="1" id="KW-1185">Reference proteome</keyword>
<dbReference type="WBParaSite" id="SVE_1038000.1">
    <property type="protein sequence ID" value="SVE_1038000.1"/>
    <property type="gene ID" value="SVE_1038000"/>
</dbReference>
<proteinExistence type="predicted"/>
<name>A0A0K0FN01_STRVS</name>
<dbReference type="AlphaFoldDB" id="A0A0K0FN01"/>
<reference evidence="2" key="2">
    <citation type="submission" date="2015-08" db="UniProtKB">
        <authorList>
            <consortium name="WormBaseParasite"/>
        </authorList>
    </citation>
    <scope>IDENTIFICATION</scope>
</reference>
<dbReference type="STRING" id="75913.A0A0K0FN01"/>
<dbReference type="Proteomes" id="UP000035680">
    <property type="component" value="Unassembled WGS sequence"/>
</dbReference>
<accession>A0A0K0FN01</accession>
<evidence type="ECO:0000313" key="1">
    <source>
        <dbReference type="Proteomes" id="UP000035680"/>
    </source>
</evidence>
<sequence length="108" mass="12377">MKISLERNKILTFYNGRYFLTNQLEYGFQEGDITLLHGEKRLGIGGQKSIKLIEDTGKEVVFAVAIDTTRTAFPQPMILFDKYYSLLLTPRGVLNKFVGVMQKKLMII</sequence>
<evidence type="ECO:0000313" key="2">
    <source>
        <dbReference type="WBParaSite" id="SVE_1038000.1"/>
    </source>
</evidence>
<protein>
    <submittedName>
        <fullName evidence="2">PH domain-containing protein</fullName>
    </submittedName>
</protein>